<dbReference type="Proteomes" id="UP000635477">
    <property type="component" value="Unassembled WGS sequence"/>
</dbReference>
<dbReference type="SUPFAM" id="SSF81383">
    <property type="entry name" value="F-box domain"/>
    <property type="match status" value="1"/>
</dbReference>
<comment type="caution">
    <text evidence="2">The sequence shown here is derived from an EMBL/GenBank/DDBJ whole genome shotgun (WGS) entry which is preliminary data.</text>
</comment>
<evidence type="ECO:0000313" key="2">
    <source>
        <dbReference type="EMBL" id="KAF4979714.1"/>
    </source>
</evidence>
<reference evidence="2" key="1">
    <citation type="journal article" date="2020" name="BMC Genomics">
        <title>Correction to: Identification and distribution of gene clusters required for synthesis of sphingolipid metabolism inhibitors in diverse species of the filamentous fungus Fusarium.</title>
        <authorList>
            <person name="Kim H.S."/>
            <person name="Lohmar J.M."/>
            <person name="Busman M."/>
            <person name="Brown D.W."/>
            <person name="Naumann T.A."/>
            <person name="Divon H.H."/>
            <person name="Lysoe E."/>
            <person name="Uhlig S."/>
            <person name="Proctor R.H."/>
        </authorList>
    </citation>
    <scope>NUCLEOTIDE SEQUENCE</scope>
    <source>
        <strain evidence="2">NRRL 22465</strain>
    </source>
</reference>
<dbReference type="Pfam" id="PF00646">
    <property type="entry name" value="F-box"/>
    <property type="match status" value="1"/>
</dbReference>
<dbReference type="PROSITE" id="PS50181">
    <property type="entry name" value="FBOX"/>
    <property type="match status" value="1"/>
</dbReference>
<dbReference type="InterPro" id="IPR036047">
    <property type="entry name" value="F-box-like_dom_sf"/>
</dbReference>
<sequence length="533" mass="61036">MASSPSLEPLQSLYCLPPELLHIVFTQLPNRDVKNLRLTSRFMRDIARLRLQRVFISANQRDIQVLRAIADDETFRSQVTELVWDDSRWTDLPEPRRLGGFGSLGSSGQSPPRWFTMARDDNVFEIKSRRGFDVDRPDHAAREKQLAAQMPPLESWQYYQALLRQQRQVLASGADAEALRYALERFPSLKRITLTPAAHGFLFTPLYDTPLIRSLPYGFNYPQPRGWPFAGDQDQAPRAPQWDDSEQIKNQWRGFRIITQVLAQMESRHRITDLILDVSLLNTGLNCHVFDKPCDEYHDLVSTLRRPGFRRLDLSLLVGGLERQEWVSYRSGYLRRALAEATDLEHISLHTNVEQDPDGSAAQVEGSIKHFNSLHSIFPIERWSRLQHFGLSGFLVTQDDVVSFLSALPATVRSVELSFLHFVEHRGHYRGLLADMRDKLGWRERDAQDRPRITIGVALDTKRSGRAVWVSEEAEAFVYGRGPNPFGGEDGSFPYQVQRGFAGVERDEFEPAHERPYTQPKVLRQLGIFGSGS</sequence>
<accession>A0A8H4UN57</accession>
<proteinExistence type="predicted"/>
<dbReference type="InterPro" id="IPR001810">
    <property type="entry name" value="F-box_dom"/>
</dbReference>
<gene>
    <name evidence="2" type="ORF">FZEAL_4142</name>
</gene>
<organism evidence="2 3">
    <name type="scientific">Fusarium zealandicum</name>
    <dbReference type="NCBI Taxonomy" id="1053134"/>
    <lineage>
        <taxon>Eukaryota</taxon>
        <taxon>Fungi</taxon>
        <taxon>Dikarya</taxon>
        <taxon>Ascomycota</taxon>
        <taxon>Pezizomycotina</taxon>
        <taxon>Sordariomycetes</taxon>
        <taxon>Hypocreomycetidae</taxon>
        <taxon>Hypocreales</taxon>
        <taxon>Nectriaceae</taxon>
        <taxon>Fusarium</taxon>
        <taxon>Fusarium staphyleae species complex</taxon>
    </lineage>
</organism>
<name>A0A8H4UN57_9HYPO</name>
<dbReference type="CDD" id="cd09917">
    <property type="entry name" value="F-box_SF"/>
    <property type="match status" value="1"/>
</dbReference>
<reference evidence="2" key="2">
    <citation type="submission" date="2020-05" db="EMBL/GenBank/DDBJ databases">
        <authorList>
            <person name="Kim H.-S."/>
            <person name="Proctor R.H."/>
            <person name="Brown D.W."/>
        </authorList>
    </citation>
    <scope>NUCLEOTIDE SEQUENCE</scope>
    <source>
        <strain evidence="2">NRRL 22465</strain>
    </source>
</reference>
<protein>
    <recommendedName>
        <fullName evidence="1">F-box domain-containing protein</fullName>
    </recommendedName>
</protein>
<dbReference type="AlphaFoldDB" id="A0A8H4UN57"/>
<dbReference type="OrthoDB" id="5422579at2759"/>
<feature type="domain" description="F-box" evidence="1">
    <location>
        <begin position="10"/>
        <end position="58"/>
    </location>
</feature>
<evidence type="ECO:0000313" key="3">
    <source>
        <dbReference type="Proteomes" id="UP000635477"/>
    </source>
</evidence>
<dbReference type="EMBL" id="JABEYC010000282">
    <property type="protein sequence ID" value="KAF4979714.1"/>
    <property type="molecule type" value="Genomic_DNA"/>
</dbReference>
<evidence type="ECO:0000259" key="1">
    <source>
        <dbReference type="PROSITE" id="PS50181"/>
    </source>
</evidence>
<keyword evidence="3" id="KW-1185">Reference proteome</keyword>